<protein>
    <submittedName>
        <fullName evidence="1">Uncharacterized protein</fullName>
    </submittedName>
</protein>
<dbReference type="RefSeq" id="WP_344279192.1">
    <property type="nucleotide sequence ID" value="NZ_BAAAMR010000100.1"/>
</dbReference>
<name>A0ABN3AD71_9ACTN</name>
<accession>A0ABN3AD71</accession>
<keyword evidence="2" id="KW-1185">Reference proteome</keyword>
<organism evidence="1 2">
    <name type="scientific">Actinomadura napierensis</name>
    <dbReference type="NCBI Taxonomy" id="267854"/>
    <lineage>
        <taxon>Bacteria</taxon>
        <taxon>Bacillati</taxon>
        <taxon>Actinomycetota</taxon>
        <taxon>Actinomycetes</taxon>
        <taxon>Streptosporangiales</taxon>
        <taxon>Thermomonosporaceae</taxon>
        <taxon>Actinomadura</taxon>
    </lineage>
</organism>
<comment type="caution">
    <text evidence="1">The sequence shown here is derived from an EMBL/GenBank/DDBJ whole genome shotgun (WGS) entry which is preliminary data.</text>
</comment>
<sequence length="270" mass="30357">MTSVRKTYPRYFTYNERPVVFVETPGGGMECVAADRTGGFVRAMRYIAEIDFNHDADIERLSFEDFVPAVEMYRARRGLGEGAVKALYETMDGLEKTAEEQRRPLAAEEKALIRSLSKRTHPLFEEYLKEQGRGGTPPPVPAPLRIARVFDSVDADGTPRYDRPPVRDEDREPLLRYLREAPIVLAARGYDTDRLDPARPAEVPLTYHTNGTWIWSGAVHHYLRVHGVPPEPGLVGFARANNFRVGEVDDETRAEAVETINRPADSAAST</sequence>
<evidence type="ECO:0000313" key="1">
    <source>
        <dbReference type="EMBL" id="GAA2161674.1"/>
    </source>
</evidence>
<evidence type="ECO:0000313" key="2">
    <source>
        <dbReference type="Proteomes" id="UP001501020"/>
    </source>
</evidence>
<reference evidence="1 2" key="1">
    <citation type="journal article" date="2019" name="Int. J. Syst. Evol. Microbiol.">
        <title>The Global Catalogue of Microorganisms (GCM) 10K type strain sequencing project: providing services to taxonomists for standard genome sequencing and annotation.</title>
        <authorList>
            <consortium name="The Broad Institute Genomics Platform"/>
            <consortium name="The Broad Institute Genome Sequencing Center for Infectious Disease"/>
            <person name="Wu L."/>
            <person name="Ma J."/>
        </authorList>
    </citation>
    <scope>NUCLEOTIDE SEQUENCE [LARGE SCALE GENOMIC DNA]</scope>
    <source>
        <strain evidence="1 2">JCM 13850</strain>
    </source>
</reference>
<proteinExistence type="predicted"/>
<dbReference type="Proteomes" id="UP001501020">
    <property type="component" value="Unassembled WGS sequence"/>
</dbReference>
<dbReference type="EMBL" id="BAAAMR010000100">
    <property type="protein sequence ID" value="GAA2161674.1"/>
    <property type="molecule type" value="Genomic_DNA"/>
</dbReference>
<gene>
    <name evidence="1" type="ORF">GCM10009727_76240</name>
</gene>